<dbReference type="Proteomes" id="UP000001022">
    <property type="component" value="Chromosome"/>
</dbReference>
<proteinExistence type="predicted"/>
<dbReference type="STRING" id="233412.HD_0290"/>
<evidence type="ECO:0000313" key="2">
    <source>
        <dbReference type="EMBL" id="AAP95269.1"/>
    </source>
</evidence>
<dbReference type="HOGENOM" id="CLU_044348_1_0_6"/>
<organism evidence="2 4">
    <name type="scientific">Haemophilus ducreyi (strain 35000HP / ATCC 700724)</name>
    <dbReference type="NCBI Taxonomy" id="233412"/>
    <lineage>
        <taxon>Bacteria</taxon>
        <taxon>Pseudomonadati</taxon>
        <taxon>Pseudomonadota</taxon>
        <taxon>Gammaproteobacteria</taxon>
        <taxon>Pasteurellales</taxon>
        <taxon>Pasteurellaceae</taxon>
        <taxon>Haemophilus</taxon>
    </lineage>
</organism>
<dbReference type="InterPro" id="IPR024445">
    <property type="entry name" value="Tnp_ISXO2-like"/>
</dbReference>
<dbReference type="EMBL" id="AE017143">
    <property type="protein sequence ID" value="AAP95269.1"/>
    <property type="molecule type" value="Genomic_DNA"/>
</dbReference>
<dbReference type="eggNOG" id="COG3677">
    <property type="taxonomic scope" value="Bacteria"/>
</dbReference>
<dbReference type="Pfam" id="PF12762">
    <property type="entry name" value="DDE_Tnp_IS1595"/>
    <property type="match status" value="1"/>
</dbReference>
<dbReference type="SMART" id="SM01126">
    <property type="entry name" value="DDE_Tnp_IS1595"/>
    <property type="match status" value="1"/>
</dbReference>
<evidence type="ECO:0000313" key="4">
    <source>
        <dbReference type="Proteomes" id="UP000001022"/>
    </source>
</evidence>
<dbReference type="AlphaFoldDB" id="Q7TTI5"/>
<protein>
    <recommendedName>
        <fullName evidence="1">ISXO2-like transposase domain-containing protein</fullName>
    </recommendedName>
</protein>
<keyword evidence="4" id="KW-1185">Reference proteome</keyword>
<dbReference type="KEGG" id="hdu:HD_0290"/>
<feature type="domain" description="ISXO2-like transposase" evidence="1">
    <location>
        <begin position="3"/>
        <end position="154"/>
    </location>
</feature>
<evidence type="ECO:0000259" key="1">
    <source>
        <dbReference type="SMART" id="SM01126"/>
    </source>
</evidence>
<name>Q7TTI5_HAEDU</name>
<reference evidence="4" key="1">
    <citation type="submission" date="2003-06" db="EMBL/GenBank/DDBJ databases">
        <title>The complete genome sequence of Haemophilus ducreyi.</title>
        <authorList>
            <person name="Munson R.S. Jr."/>
            <person name="Ray W.C."/>
            <person name="Mahairas G."/>
            <person name="Sabo P."/>
            <person name="Mungur R."/>
            <person name="Johnson L."/>
            <person name="Nguyen D."/>
            <person name="Wang J."/>
            <person name="Forst C."/>
            <person name="Hood L."/>
        </authorList>
    </citation>
    <scope>NUCLEOTIDE SEQUENCE [LARGE SCALE GENOMIC DNA]</scope>
    <source>
        <strain evidence="4">35000HP / ATCC 700724</strain>
    </source>
</reference>
<gene>
    <name evidence="2" type="ordered locus">HD_0290</name>
    <name evidence="3" type="ordered locus">HD_1696</name>
</gene>
<dbReference type="DNASU" id="1491552"/>
<dbReference type="EMBL" id="AE017143">
    <property type="protein sequence ID" value="AAP96459.1"/>
    <property type="molecule type" value="Genomic_DNA"/>
</dbReference>
<dbReference type="KEGG" id="hdu:HD_1696"/>
<sequence length="197" mass="23735">MFTLHLRKENKKIDRLDYRLKENKSPNKRCVMVAREHFSAEEKAENQFNRGAKRSHVFVTYSESQPVVKDFSNRFIVRESRINTDESTAYESLLLDYDLRTVNHKEEYRSDLGITNNQAESFFSRFKRMYYGHVHKMSNLYLLNYANEIAYREDNRRKANGWQSQDILGKCLTTTNENNEWCGYWQRKIVHQEVIWQ</sequence>
<evidence type="ECO:0000313" key="3">
    <source>
        <dbReference type="EMBL" id="AAP96459.1"/>
    </source>
</evidence>
<accession>Q7TTI5</accession>
<reference evidence="2" key="2">
    <citation type="submission" date="2003-06" db="EMBL/GenBank/DDBJ databases">
        <title>The Complete Genome Sequence of Haemophilus ducreyi.</title>
        <authorList>
            <person name="Munson R.S.Jr."/>
            <person name="Ray W.C."/>
            <person name="Mahairas G."/>
            <person name="Sabo P."/>
            <person name="Mungur R."/>
            <person name="Johnson L."/>
            <person name="Nguyen D."/>
            <person name="Wang J."/>
            <person name="Forst C."/>
            <person name="Hood L."/>
        </authorList>
    </citation>
    <scope>NUCLEOTIDE SEQUENCE</scope>
    <source>
        <strain evidence="2">35000HP</strain>
    </source>
</reference>